<dbReference type="PANTHER" id="PTHR43243:SF4">
    <property type="entry name" value="CATIONIC AMINO ACID TRANSPORTER 4"/>
    <property type="match status" value="1"/>
</dbReference>
<keyword evidence="5 6" id="KW-0472">Membrane</keyword>
<comment type="subcellular location">
    <subcellularLocation>
        <location evidence="1">Membrane</location>
        <topology evidence="1">Multi-pass membrane protein</topology>
    </subcellularLocation>
</comment>
<feature type="transmembrane region" description="Helical" evidence="6">
    <location>
        <begin position="58"/>
        <end position="81"/>
    </location>
</feature>
<feature type="transmembrane region" description="Helical" evidence="6">
    <location>
        <begin position="272"/>
        <end position="296"/>
    </location>
</feature>
<evidence type="ECO:0000313" key="8">
    <source>
        <dbReference type="Proteomes" id="UP001521074"/>
    </source>
</evidence>
<name>A0ABS8W0M3_9PROT</name>
<evidence type="ECO:0000256" key="6">
    <source>
        <dbReference type="SAM" id="Phobius"/>
    </source>
</evidence>
<evidence type="ECO:0000256" key="3">
    <source>
        <dbReference type="ARBA" id="ARBA00022692"/>
    </source>
</evidence>
<dbReference type="Pfam" id="PF13520">
    <property type="entry name" value="AA_permease_2"/>
    <property type="match status" value="1"/>
</dbReference>
<comment type="caution">
    <text evidence="7">The sequence shown here is derived from an EMBL/GenBank/DDBJ whole genome shotgun (WGS) entry which is preliminary data.</text>
</comment>
<feature type="transmembrane region" description="Helical" evidence="6">
    <location>
        <begin position="229"/>
        <end position="251"/>
    </location>
</feature>
<proteinExistence type="predicted"/>
<evidence type="ECO:0000256" key="2">
    <source>
        <dbReference type="ARBA" id="ARBA00022448"/>
    </source>
</evidence>
<feature type="transmembrane region" description="Helical" evidence="6">
    <location>
        <begin position="393"/>
        <end position="411"/>
    </location>
</feature>
<feature type="transmembrane region" description="Helical" evidence="6">
    <location>
        <begin position="102"/>
        <end position="125"/>
    </location>
</feature>
<evidence type="ECO:0000313" key="7">
    <source>
        <dbReference type="EMBL" id="MCE0744522.1"/>
    </source>
</evidence>
<feature type="transmembrane region" description="Helical" evidence="6">
    <location>
        <begin position="316"/>
        <end position="338"/>
    </location>
</feature>
<keyword evidence="8" id="KW-1185">Reference proteome</keyword>
<feature type="transmembrane region" description="Helical" evidence="6">
    <location>
        <begin position="162"/>
        <end position="182"/>
    </location>
</feature>
<gene>
    <name evidence="7" type="ORF">LWC05_11570</name>
</gene>
<evidence type="ECO:0000256" key="5">
    <source>
        <dbReference type="ARBA" id="ARBA00023136"/>
    </source>
</evidence>
<dbReference type="Gene3D" id="1.20.1740.10">
    <property type="entry name" value="Amino acid/polyamine transporter I"/>
    <property type="match status" value="1"/>
</dbReference>
<feature type="transmembrane region" description="Helical" evidence="6">
    <location>
        <begin position="368"/>
        <end position="387"/>
    </location>
</feature>
<reference evidence="7 8" key="1">
    <citation type="submission" date="2021-12" db="EMBL/GenBank/DDBJ databases">
        <title>Genome sequence of Acetobacter sicerae DmPark20a_162.</title>
        <authorList>
            <person name="Chaston J.M."/>
        </authorList>
    </citation>
    <scope>NUCLEOTIDE SEQUENCE [LARGE SCALE GENOMIC DNA]</scope>
    <source>
        <strain evidence="7 8">DmPark20a_162</strain>
    </source>
</reference>
<feature type="transmembrane region" description="Helical" evidence="6">
    <location>
        <begin position="469"/>
        <end position="488"/>
    </location>
</feature>
<feature type="transmembrane region" description="Helical" evidence="6">
    <location>
        <begin position="194"/>
        <end position="214"/>
    </location>
</feature>
<keyword evidence="3 6" id="KW-0812">Transmembrane</keyword>
<protein>
    <submittedName>
        <fullName evidence="7">Amino acid permease</fullName>
    </submittedName>
</protein>
<feature type="transmembrane region" description="Helical" evidence="6">
    <location>
        <begin position="30"/>
        <end position="52"/>
    </location>
</feature>
<evidence type="ECO:0000256" key="4">
    <source>
        <dbReference type="ARBA" id="ARBA00022989"/>
    </source>
</evidence>
<evidence type="ECO:0000256" key="1">
    <source>
        <dbReference type="ARBA" id="ARBA00004141"/>
    </source>
</evidence>
<dbReference type="PANTHER" id="PTHR43243">
    <property type="entry name" value="INNER MEMBRANE TRANSPORTER YGJI-RELATED"/>
    <property type="match status" value="1"/>
</dbReference>
<dbReference type="PIRSF" id="PIRSF006060">
    <property type="entry name" value="AA_transporter"/>
    <property type="match status" value="1"/>
</dbReference>
<dbReference type="InterPro" id="IPR002293">
    <property type="entry name" value="AA/rel_permease1"/>
</dbReference>
<dbReference type="Proteomes" id="UP001521074">
    <property type="component" value="Unassembled WGS sequence"/>
</dbReference>
<organism evidence="7 8">
    <name type="scientific">Acetobacter sicerae</name>
    <dbReference type="NCBI Taxonomy" id="85325"/>
    <lineage>
        <taxon>Bacteria</taxon>
        <taxon>Pseudomonadati</taxon>
        <taxon>Pseudomonadota</taxon>
        <taxon>Alphaproteobacteria</taxon>
        <taxon>Acetobacterales</taxon>
        <taxon>Acetobacteraceae</taxon>
        <taxon>Acetobacter</taxon>
    </lineage>
</organism>
<keyword evidence="4 6" id="KW-1133">Transmembrane helix</keyword>
<dbReference type="RefSeq" id="WP_232878323.1">
    <property type="nucleotide sequence ID" value="NZ_JAJSOJ010000039.1"/>
</dbReference>
<keyword evidence="2" id="KW-0813">Transport</keyword>
<dbReference type="EMBL" id="JAJSOJ010000039">
    <property type="protein sequence ID" value="MCE0744522.1"/>
    <property type="molecule type" value="Genomic_DNA"/>
</dbReference>
<feature type="transmembrane region" description="Helical" evidence="6">
    <location>
        <begin position="432"/>
        <end position="457"/>
    </location>
</feature>
<sequence>MTEPRRKTVEQAVQASETSGLRRTMGPFHLTMLGVGSTVGAGIYVMAGTAAANYAGPAVVLSFVIAGFACLFTAFSYAELASSIPVSGSAYTYAYVSLGERAAWWVGWLLLLEYGISCAGVASGFSGYAVSFLHDLGIIIPDALHASMVTASMTANGTVLSAGWRIDLPATMSVLIVTAMLMRGVTESITINTAIVLLKTMTLLIFVSVGLTAIHPDYWHPFLPASEGVFRYGIGGVFRAASVVFFAYVGFEAVSTASTEARSPRRDIPIGIIGSLLICTLIYLCVALVLTGVVPWRQLDVSDPLALAADAIGSPSLAVLVKLAGVIGLCSVLFGLLYGQSRIFFTMAQDGLLPPIFNRLHPRFHTPVAGSLLLGLLVALATATLPIDIISDLVSIGTAAAFGVVNLTVIRDRSVRPEAERPYRVPLGAIRIGRLWLGFTPLLGILFAGVMMLPLLVELTSGILSGNRLPAILLGIYFASGAVIYRFYGLSHSELARKRKISRYEA</sequence>
<accession>A0ABS8W0M3</accession>